<dbReference type="RefSeq" id="WP_172992179.1">
    <property type="nucleotide sequence ID" value="NZ_AP021861.1"/>
</dbReference>
<protein>
    <submittedName>
        <fullName evidence="1">Uncharacterized protein</fullName>
    </submittedName>
</protein>
<accession>A0A5K7XJY0</accession>
<sequence>MIFTVTVSSDVSVSLFDNPEYLMTARQIARDPRCAIKGVVCEVGEPDG</sequence>
<gene>
    <name evidence="1" type="ORF">PLANPX_4348</name>
</gene>
<keyword evidence="2" id="KW-1185">Reference proteome</keyword>
<reference evidence="2" key="1">
    <citation type="submission" date="2019-10" db="EMBL/GenBank/DDBJ databases">
        <title>Lacipirellula parvula gen. nov., sp. nov., representing a lineage of planctomycetes widespread in freshwater anoxic habitats, and description of the family Lacipirellulaceae.</title>
        <authorList>
            <person name="Dedysh S.N."/>
            <person name="Kulichevskaya I.S."/>
            <person name="Beletsky A.V."/>
            <person name="Rakitin A.L."/>
            <person name="Mardanov A.V."/>
            <person name="Ivanova A.A."/>
            <person name="Saltykova V.X."/>
            <person name="Rijpstra W.I.C."/>
            <person name="Sinninghe Damste J.S."/>
            <person name="Ravin N.V."/>
        </authorList>
    </citation>
    <scope>NUCLEOTIDE SEQUENCE [LARGE SCALE GENOMIC DNA]</scope>
    <source>
        <strain evidence="2">PX69</strain>
    </source>
</reference>
<name>A0A5K7XJY0_9BACT</name>
<organism evidence="1 2">
    <name type="scientific">Lacipirellula parvula</name>
    <dbReference type="NCBI Taxonomy" id="2650471"/>
    <lineage>
        <taxon>Bacteria</taxon>
        <taxon>Pseudomonadati</taxon>
        <taxon>Planctomycetota</taxon>
        <taxon>Planctomycetia</taxon>
        <taxon>Pirellulales</taxon>
        <taxon>Lacipirellulaceae</taxon>
        <taxon>Lacipirellula</taxon>
    </lineage>
</organism>
<evidence type="ECO:0000313" key="1">
    <source>
        <dbReference type="EMBL" id="BBO34736.1"/>
    </source>
</evidence>
<dbReference type="AlphaFoldDB" id="A0A5K7XJY0"/>
<dbReference type="Proteomes" id="UP000326837">
    <property type="component" value="Chromosome"/>
</dbReference>
<evidence type="ECO:0000313" key="2">
    <source>
        <dbReference type="Proteomes" id="UP000326837"/>
    </source>
</evidence>
<proteinExistence type="predicted"/>
<dbReference type="KEGG" id="lpav:PLANPX_4348"/>
<dbReference type="EMBL" id="AP021861">
    <property type="protein sequence ID" value="BBO34736.1"/>
    <property type="molecule type" value="Genomic_DNA"/>
</dbReference>